<feature type="signal peptide" evidence="2">
    <location>
        <begin position="1"/>
        <end position="22"/>
    </location>
</feature>
<dbReference type="PANTHER" id="PTHR37315">
    <property type="entry name" value="UPF0311 PROTEIN BLR7842"/>
    <property type="match status" value="1"/>
</dbReference>
<dbReference type="Pfam" id="PF11578">
    <property type="entry name" value="DUF3237"/>
    <property type="match status" value="1"/>
</dbReference>
<name>A0A2D0NJX6_FLAN2</name>
<evidence type="ECO:0000256" key="1">
    <source>
        <dbReference type="HAMAP-Rule" id="MF_00775"/>
    </source>
</evidence>
<dbReference type="AlphaFoldDB" id="A0A2D0NJX6"/>
<dbReference type="RefSeq" id="WP_099148266.1">
    <property type="nucleotide sequence ID" value="NZ_PDUD01000001.1"/>
</dbReference>
<keyword evidence="2" id="KW-0732">Signal</keyword>
<dbReference type="PANTHER" id="PTHR37315:SF1">
    <property type="entry name" value="UPF0311 PROTEIN BLR7842"/>
    <property type="match status" value="1"/>
</dbReference>
<proteinExistence type="inferred from homology"/>
<accession>A0A2D0NJX6</accession>
<organism evidence="3 4">
    <name type="scientific">Flavilitoribacter nigricans (strain ATCC 23147 / DSM 23189 / NBRC 102662 / NCIMB 1420 / SS-2)</name>
    <name type="common">Lewinella nigricans</name>
    <dbReference type="NCBI Taxonomy" id="1122177"/>
    <lineage>
        <taxon>Bacteria</taxon>
        <taxon>Pseudomonadati</taxon>
        <taxon>Bacteroidota</taxon>
        <taxon>Saprospiria</taxon>
        <taxon>Saprospirales</taxon>
        <taxon>Lewinellaceae</taxon>
        <taxon>Flavilitoribacter</taxon>
    </lineage>
</organism>
<keyword evidence="4" id="KW-1185">Reference proteome</keyword>
<sequence>MKPSTLLLAVLIFTVGAQPAFAQHEPPKPGLEFIFEATVTLDPPREVGITKYGKRRIIGINGGTFNGPNIKGVVLPGGADWQTVRQDGTADLVANYSLQTDDGVIIYIQNEGIRTASPEVLARLAKGEDVPPSEYYMRTSAKFEVETGSPYDWLNKAVVISTGIRRANSVILHFYKVL</sequence>
<evidence type="ECO:0000256" key="2">
    <source>
        <dbReference type="SAM" id="SignalP"/>
    </source>
</evidence>
<evidence type="ECO:0000313" key="4">
    <source>
        <dbReference type="Proteomes" id="UP000223913"/>
    </source>
</evidence>
<protein>
    <recommendedName>
        <fullName evidence="1">UPF0311 protein CRP01_01830</fullName>
    </recommendedName>
</protein>
<dbReference type="Gene3D" id="2.40.160.20">
    <property type="match status" value="1"/>
</dbReference>
<comment type="similarity">
    <text evidence="1">Belongs to the UPF0311 family.</text>
</comment>
<dbReference type="HAMAP" id="MF_00775">
    <property type="entry name" value="UPF0311"/>
    <property type="match status" value="1"/>
</dbReference>
<dbReference type="OrthoDB" id="572332at2"/>
<evidence type="ECO:0000313" key="3">
    <source>
        <dbReference type="EMBL" id="PHN08676.1"/>
    </source>
</evidence>
<gene>
    <name evidence="3" type="ORF">CRP01_01830</name>
</gene>
<dbReference type="Proteomes" id="UP000223913">
    <property type="component" value="Unassembled WGS sequence"/>
</dbReference>
<comment type="caution">
    <text evidence="3">The sequence shown here is derived from an EMBL/GenBank/DDBJ whole genome shotgun (WGS) entry which is preliminary data.</text>
</comment>
<dbReference type="EMBL" id="PDUD01000001">
    <property type="protein sequence ID" value="PHN08676.1"/>
    <property type="molecule type" value="Genomic_DNA"/>
</dbReference>
<dbReference type="InterPro" id="IPR020915">
    <property type="entry name" value="UPF0311"/>
</dbReference>
<feature type="chain" id="PRO_5012157941" description="UPF0311 protein CRP01_01830" evidence="2">
    <location>
        <begin position="23"/>
        <end position="178"/>
    </location>
</feature>
<reference evidence="3 4" key="1">
    <citation type="submission" date="2017-10" db="EMBL/GenBank/DDBJ databases">
        <title>The draft genome sequence of Lewinella nigricans NBRC 102662.</title>
        <authorList>
            <person name="Wang K."/>
        </authorList>
    </citation>
    <scope>NUCLEOTIDE SEQUENCE [LARGE SCALE GENOMIC DNA]</scope>
    <source>
        <strain evidence="3 4">NBRC 102662</strain>
    </source>
</reference>